<feature type="compositionally biased region" description="Polar residues" evidence="1">
    <location>
        <begin position="393"/>
        <end position="408"/>
    </location>
</feature>
<feature type="region of interest" description="Disordered" evidence="1">
    <location>
        <begin position="310"/>
        <end position="707"/>
    </location>
</feature>
<feature type="compositionally biased region" description="Basic and acidic residues" evidence="1">
    <location>
        <begin position="687"/>
        <end position="697"/>
    </location>
</feature>
<dbReference type="Gene3D" id="3.40.630.30">
    <property type="match status" value="1"/>
</dbReference>
<feature type="compositionally biased region" description="Low complexity" evidence="1">
    <location>
        <begin position="570"/>
        <end position="583"/>
    </location>
</feature>
<feature type="compositionally biased region" description="Pro residues" evidence="1">
    <location>
        <begin position="337"/>
        <end position="347"/>
    </location>
</feature>
<organism evidence="2 3">
    <name type="scientific">Kocuria subflava</name>
    <dbReference type="NCBI Taxonomy" id="1736139"/>
    <lineage>
        <taxon>Bacteria</taxon>
        <taxon>Bacillati</taxon>
        <taxon>Actinomycetota</taxon>
        <taxon>Actinomycetes</taxon>
        <taxon>Micrococcales</taxon>
        <taxon>Micrococcaceae</taxon>
        <taxon>Kocuria</taxon>
    </lineage>
</organism>
<accession>A0A846TYU9</accession>
<dbReference type="AlphaFoldDB" id="A0A846TYU9"/>
<evidence type="ECO:0000313" key="3">
    <source>
        <dbReference type="Proteomes" id="UP000521379"/>
    </source>
</evidence>
<dbReference type="RefSeq" id="WP_119932078.1">
    <property type="nucleotide sequence ID" value="NZ_JAAVUN010000008.1"/>
</dbReference>
<feature type="compositionally biased region" description="Polar residues" evidence="1">
    <location>
        <begin position="537"/>
        <end position="549"/>
    </location>
</feature>
<name>A0A846TYU9_9MICC</name>
<dbReference type="EMBL" id="JAAVUN010000008">
    <property type="protein sequence ID" value="NKE09455.1"/>
    <property type="molecule type" value="Genomic_DNA"/>
</dbReference>
<comment type="caution">
    <text evidence="2">The sequence shown here is derived from an EMBL/GenBank/DDBJ whole genome shotgun (WGS) entry which is preliminary data.</text>
</comment>
<dbReference type="Proteomes" id="UP000521379">
    <property type="component" value="Unassembled WGS sequence"/>
</dbReference>
<sequence length="723" mass="76844">MALTVSSSLNQKTWDATVRVTGGHPHQLWGIGAVQQSAEGTQLTVDRVLIRDADERMVGYAQLLVRQENGSIHAEAQQAHVNKPTMVPAFMQKLADYAHDRYETESITLSVDTPAAEPLTQALTQRGWARQGSVETDAAGPKRLRVPLGAADTALSSRLSPSTLDRCRAGLKVSDVAVREITATSGGVRAVGLKTGQINHLLKDLGQDSLLLVAAQERPDEQPEALGYLWFVHTVNMAMLYRVGFTRKARDLGIDDALLLTGAVELQKRGVQRMDGGESSDKDVPTVVRELADRERTVLGTWRKESVPVQQVEAAPAPAEPKKRGLFGRKKKVQEPAPEPQKQPEPPQRVDEVRQQVSEDLGIETTGITPAQSHLALGGGQASSSLSGSNGQPEQNNTSLAAADQSPQVRAGAATGTGVADNPRTVADTDPATDSTPGTTAEARTVGQASAAHQARTADQASTANRPGTTNSTASEHETPNGHATLVGHQTLDGRQGTWEQEADAESTAAKPSTKISKREARKQRRARKRAGQAAASSTVQDNAAAQDSAQRDHEDETPTGEIDPVTPEGSDGPDGSSGPDDSLTPEAAARRQATEPSGQDATDPTAHDAIKSTGQDAAEPEAAEPESESVTQPDPRPEPETERADSPAVQERPHQDRQLDPASTSGPSSDPEPTNDVEQQPGADRSNQHVEGDTSRRSRGPLAFGKRVYAESLQAFRDAAGR</sequence>
<feature type="compositionally biased region" description="Low complexity" evidence="1">
    <location>
        <begin position="382"/>
        <end position="392"/>
    </location>
</feature>
<feature type="compositionally biased region" description="Polar residues" evidence="1">
    <location>
        <begin position="457"/>
        <end position="474"/>
    </location>
</feature>
<feature type="compositionally biased region" description="Acidic residues" evidence="1">
    <location>
        <begin position="619"/>
        <end position="628"/>
    </location>
</feature>
<keyword evidence="3" id="KW-1185">Reference proteome</keyword>
<evidence type="ECO:0000256" key="1">
    <source>
        <dbReference type="SAM" id="MobiDB-lite"/>
    </source>
</evidence>
<feature type="compositionally biased region" description="Basic residues" evidence="1">
    <location>
        <begin position="520"/>
        <end position="531"/>
    </location>
</feature>
<feature type="compositionally biased region" description="Basic and acidic residues" evidence="1">
    <location>
        <begin position="636"/>
        <end position="660"/>
    </location>
</feature>
<protein>
    <submittedName>
        <fullName evidence="2">Uncharacterized protein</fullName>
    </submittedName>
</protein>
<feature type="compositionally biased region" description="Polar residues" evidence="1">
    <location>
        <begin position="662"/>
        <end position="679"/>
    </location>
</feature>
<proteinExistence type="predicted"/>
<reference evidence="2 3" key="1">
    <citation type="submission" date="2020-02" db="EMBL/GenBank/DDBJ databases">
        <authorList>
            <person name="Sun Q."/>
        </authorList>
    </citation>
    <scope>NUCLEOTIDE SEQUENCE [LARGE SCALE GENOMIC DNA]</scope>
    <source>
        <strain evidence="2 3">YIM 13062</strain>
    </source>
</reference>
<evidence type="ECO:0000313" key="2">
    <source>
        <dbReference type="EMBL" id="NKE09455.1"/>
    </source>
</evidence>
<gene>
    <name evidence="2" type="ORF">GTW58_05770</name>
</gene>